<comment type="caution">
    <text evidence="3">The sequence shown here is derived from an EMBL/GenBank/DDBJ whole genome shotgun (WGS) entry which is preliminary data.</text>
</comment>
<evidence type="ECO:0000256" key="1">
    <source>
        <dbReference type="SAM" id="Phobius"/>
    </source>
</evidence>
<evidence type="ECO:0000259" key="2">
    <source>
        <dbReference type="Pfam" id="PF09850"/>
    </source>
</evidence>
<evidence type="ECO:0000313" key="3">
    <source>
        <dbReference type="EMBL" id="EYF03374.1"/>
    </source>
</evidence>
<dbReference type="STRING" id="1192034.CAP_5567"/>
<dbReference type="PANTHER" id="PTHR38033">
    <property type="entry name" value="MEMBRANE PROTEIN-RELATED"/>
    <property type="match status" value="1"/>
</dbReference>
<name>A0A017T276_9BACT</name>
<dbReference type="RefSeq" id="WP_044246069.1">
    <property type="nucleotide sequence ID" value="NZ_ASRX01000047.1"/>
</dbReference>
<feature type="domain" description="Type IV / VI secretion system DotU" evidence="2">
    <location>
        <begin position="12"/>
        <end position="205"/>
    </location>
</feature>
<gene>
    <name evidence="3" type="ORF">CAP_5567</name>
</gene>
<keyword evidence="4" id="KW-1185">Reference proteome</keyword>
<reference evidence="3 4" key="1">
    <citation type="submission" date="2013-05" db="EMBL/GenBank/DDBJ databases">
        <title>Genome assembly of Chondromyces apiculatus DSM 436.</title>
        <authorList>
            <person name="Sharma G."/>
            <person name="Khatri I."/>
            <person name="Kaur C."/>
            <person name="Mayilraj S."/>
            <person name="Subramanian S."/>
        </authorList>
    </citation>
    <scope>NUCLEOTIDE SEQUENCE [LARGE SCALE GENOMIC DNA]</scope>
    <source>
        <strain evidence="3 4">DSM 436</strain>
    </source>
</reference>
<dbReference type="Pfam" id="PF09850">
    <property type="entry name" value="DotU"/>
    <property type="match status" value="1"/>
</dbReference>
<dbReference type="eggNOG" id="COG3455">
    <property type="taxonomic scope" value="Bacteria"/>
</dbReference>
<dbReference type="AlphaFoldDB" id="A0A017T276"/>
<dbReference type="PANTHER" id="PTHR38033:SF1">
    <property type="entry name" value="DOTU FAMILY TYPE IV_VI SECRETION SYSTEM PROTEIN"/>
    <property type="match status" value="1"/>
</dbReference>
<evidence type="ECO:0000313" key="4">
    <source>
        <dbReference type="Proteomes" id="UP000019678"/>
    </source>
</evidence>
<accession>A0A017T276</accession>
<proteinExistence type="predicted"/>
<sequence>MSSSLSQTMYWVCSDVLSLILQLRSSRDLPAPDILQRRVLNLFETMMQNGKEARIPEQDMIDAKFALAAFADEIIYHSNWPGKTQWLQNPLQFQFFQINTAGDGFFTNLDNLHGQRGRTHVAEIYFLCLALGFQGKYRLRQQEGLNAVVEGLGNYVAVAEGGGDALAPNAERKDGGGGAVRRELPFLAVALGLLVAAVLIVIVLRLIVSSNASSVAEAIEKLLGTGK</sequence>
<dbReference type="InterPro" id="IPR017732">
    <property type="entry name" value="T4/T6SS_DotU"/>
</dbReference>
<feature type="transmembrane region" description="Helical" evidence="1">
    <location>
        <begin position="186"/>
        <end position="208"/>
    </location>
</feature>
<dbReference type="Proteomes" id="UP000019678">
    <property type="component" value="Unassembled WGS sequence"/>
</dbReference>
<organism evidence="3 4">
    <name type="scientific">Chondromyces apiculatus DSM 436</name>
    <dbReference type="NCBI Taxonomy" id="1192034"/>
    <lineage>
        <taxon>Bacteria</taxon>
        <taxon>Pseudomonadati</taxon>
        <taxon>Myxococcota</taxon>
        <taxon>Polyangia</taxon>
        <taxon>Polyangiales</taxon>
        <taxon>Polyangiaceae</taxon>
        <taxon>Chondromyces</taxon>
    </lineage>
</organism>
<dbReference type="Gene3D" id="1.25.40.590">
    <property type="entry name" value="Type IV / VI secretion system, DotU"/>
    <property type="match status" value="1"/>
</dbReference>
<dbReference type="EMBL" id="ASRX01000047">
    <property type="protein sequence ID" value="EYF03374.1"/>
    <property type="molecule type" value="Genomic_DNA"/>
</dbReference>
<keyword evidence="1" id="KW-1133">Transmembrane helix</keyword>
<keyword evidence="1" id="KW-0472">Membrane</keyword>
<dbReference type="InterPro" id="IPR038522">
    <property type="entry name" value="T4/T6SS_DotU_sf"/>
</dbReference>
<protein>
    <submittedName>
        <fullName evidence="3">Putative transmembrane protein</fullName>
    </submittedName>
</protein>
<keyword evidence="1 3" id="KW-0812">Transmembrane</keyword>
<dbReference type="OrthoDB" id="345640at2"/>
<dbReference type="NCBIfam" id="TIGR03349">
    <property type="entry name" value="IV_VI_DotU"/>
    <property type="match status" value="1"/>
</dbReference>